<dbReference type="AlphaFoldDB" id="A0A5J4TG56"/>
<reference evidence="1 2" key="1">
    <citation type="submission" date="2019-03" db="EMBL/GenBank/DDBJ databases">
        <title>Single cell metagenomics reveals metabolic interactions within the superorganism composed of flagellate Streblomastix strix and complex community of Bacteroidetes bacteria on its surface.</title>
        <authorList>
            <person name="Treitli S.C."/>
            <person name="Kolisko M."/>
            <person name="Husnik F."/>
            <person name="Keeling P."/>
            <person name="Hampl V."/>
        </authorList>
    </citation>
    <scope>NUCLEOTIDE SEQUENCE [LARGE SCALE GENOMIC DNA]</scope>
    <source>
        <strain evidence="1">ST1C</strain>
    </source>
</reference>
<gene>
    <name evidence="1" type="ORF">EZS28_047295</name>
</gene>
<organism evidence="1 2">
    <name type="scientific">Streblomastix strix</name>
    <dbReference type="NCBI Taxonomy" id="222440"/>
    <lineage>
        <taxon>Eukaryota</taxon>
        <taxon>Metamonada</taxon>
        <taxon>Preaxostyla</taxon>
        <taxon>Oxymonadida</taxon>
        <taxon>Streblomastigidae</taxon>
        <taxon>Streblomastix</taxon>
    </lineage>
</organism>
<evidence type="ECO:0000313" key="2">
    <source>
        <dbReference type="Proteomes" id="UP000324800"/>
    </source>
</evidence>
<comment type="caution">
    <text evidence="1">The sequence shown here is derived from an EMBL/GenBank/DDBJ whole genome shotgun (WGS) entry which is preliminary data.</text>
</comment>
<evidence type="ECO:0000313" key="1">
    <source>
        <dbReference type="EMBL" id="KAA6357177.1"/>
    </source>
</evidence>
<dbReference type="EMBL" id="SNRW01031804">
    <property type="protein sequence ID" value="KAA6357177.1"/>
    <property type="molecule type" value="Genomic_DNA"/>
</dbReference>
<dbReference type="Proteomes" id="UP000324800">
    <property type="component" value="Unassembled WGS sequence"/>
</dbReference>
<accession>A0A5J4TG56</accession>
<sequence length="71" mass="8275">MAAKELIENKENYQEEFDDSESLKEYAEKMICDGEFADARINLPMCQSQNVNLKIYLGDNHFETININVQK</sequence>
<protein>
    <submittedName>
        <fullName evidence="1">Uncharacterized protein</fullName>
    </submittedName>
</protein>
<proteinExistence type="predicted"/>
<name>A0A5J4TG56_9EUKA</name>